<sequence>MNKRFLYSLLQYKYSPILNEIASNISNFEDFVDNYILKKDDSVFQFSNPYSVSNIFSDIDMAIKNYKEILFPVVKNRSNGKKTFSKTYYE</sequence>
<reference evidence="1" key="1">
    <citation type="submission" date="2019-03" db="EMBL/GenBank/DDBJ databases">
        <title>Single cell metagenomics reveals metabolic interactions within the superorganism composed of flagellate Streblomastix strix and complex community of Bacteroidetes bacteria on its surface.</title>
        <authorList>
            <person name="Treitli S.C."/>
            <person name="Kolisko M."/>
            <person name="Husnik F."/>
            <person name="Keeling P."/>
            <person name="Hampl V."/>
        </authorList>
    </citation>
    <scope>NUCLEOTIDE SEQUENCE</scope>
    <source>
        <strain evidence="1">STM</strain>
    </source>
</reference>
<protein>
    <submittedName>
        <fullName evidence="1">Uncharacterized protein</fullName>
    </submittedName>
</protein>
<proteinExistence type="predicted"/>
<dbReference type="AlphaFoldDB" id="A0A5J4SAN7"/>
<accession>A0A5J4SAN7</accession>
<gene>
    <name evidence="1" type="ORF">EZS27_009932</name>
</gene>
<dbReference type="EMBL" id="SNRY01000334">
    <property type="protein sequence ID" value="KAA6342313.1"/>
    <property type="molecule type" value="Genomic_DNA"/>
</dbReference>
<evidence type="ECO:0000313" key="1">
    <source>
        <dbReference type="EMBL" id="KAA6342313.1"/>
    </source>
</evidence>
<comment type="caution">
    <text evidence="1">The sequence shown here is derived from an EMBL/GenBank/DDBJ whole genome shotgun (WGS) entry which is preliminary data.</text>
</comment>
<name>A0A5J4SAN7_9ZZZZ</name>
<organism evidence="1">
    <name type="scientific">termite gut metagenome</name>
    <dbReference type="NCBI Taxonomy" id="433724"/>
    <lineage>
        <taxon>unclassified sequences</taxon>
        <taxon>metagenomes</taxon>
        <taxon>organismal metagenomes</taxon>
    </lineage>
</organism>